<evidence type="ECO:0000313" key="3">
    <source>
        <dbReference type="Proteomes" id="UP000823631"/>
    </source>
</evidence>
<reference evidence="2" key="1">
    <citation type="submission" date="2020-10" db="EMBL/GenBank/DDBJ databases">
        <authorList>
            <person name="Gilroy R."/>
        </authorList>
    </citation>
    <scope>NUCLEOTIDE SEQUENCE</scope>
    <source>
        <strain evidence="2">17213</strain>
    </source>
</reference>
<feature type="signal peptide" evidence="1">
    <location>
        <begin position="1"/>
        <end position="30"/>
    </location>
</feature>
<organism evidence="2 3">
    <name type="scientific">Candidatus Avisuccinivibrio stercorigallinarum</name>
    <dbReference type="NCBI Taxonomy" id="2840704"/>
    <lineage>
        <taxon>Bacteria</taxon>
        <taxon>Pseudomonadati</taxon>
        <taxon>Pseudomonadota</taxon>
        <taxon>Gammaproteobacteria</taxon>
        <taxon>Aeromonadales</taxon>
        <taxon>Succinivibrionaceae</taxon>
        <taxon>Succinivibrionaceae incertae sedis</taxon>
        <taxon>Candidatus Avisuccinivibrio</taxon>
    </lineage>
</organism>
<evidence type="ECO:0008006" key="4">
    <source>
        <dbReference type="Google" id="ProtNLM"/>
    </source>
</evidence>
<reference evidence="2" key="2">
    <citation type="journal article" date="2021" name="PeerJ">
        <title>Extensive microbial diversity within the chicken gut microbiome revealed by metagenomics and culture.</title>
        <authorList>
            <person name="Gilroy R."/>
            <person name="Ravi A."/>
            <person name="Getino M."/>
            <person name="Pursley I."/>
            <person name="Horton D.L."/>
            <person name="Alikhan N.F."/>
            <person name="Baker D."/>
            <person name="Gharbi K."/>
            <person name="Hall N."/>
            <person name="Watson M."/>
            <person name="Adriaenssens E.M."/>
            <person name="Foster-Nyarko E."/>
            <person name="Jarju S."/>
            <person name="Secka A."/>
            <person name="Antonio M."/>
            <person name="Oren A."/>
            <person name="Chaudhuri R.R."/>
            <person name="La Ragione R."/>
            <person name="Hildebrand F."/>
            <person name="Pallen M.J."/>
        </authorList>
    </citation>
    <scope>NUCLEOTIDE SEQUENCE</scope>
    <source>
        <strain evidence="2">17213</strain>
    </source>
</reference>
<name>A0A9D9GT91_9GAMM</name>
<keyword evidence="1" id="KW-0732">Signal</keyword>
<evidence type="ECO:0000313" key="2">
    <source>
        <dbReference type="EMBL" id="MBO8414925.1"/>
    </source>
</evidence>
<sequence>MGGHKRTFTKLTLTSLLTASIAGISLPAIADNEDISSDEEPKITITSPEVIRDEIKSGISNFINDADTENSSVAAQTETNYKEIYKNLNPADPITASQITIDNAENVSGTEIKLEIASPSGWGNATTNQNGKKKNQYVIGNQLNDVTGSVIYLKHEGYTNGKRTYGAAIHVDDDVKRGSGTYDGDLKIIASGNGISGGNIRIEAVVNNTSGYGKDEGMYDGIQAYGERDVKLEASGDIFIYANNNGIDNDDTKENYDGSGGQVRISALNGSNVIIGGINRQDGVKEGDGIRTQGTGSIIVEATETNKITGYDVGVFVEESSTQTTTSGAEYNILVTADGNGLETGKIANTIIGHNNGIEVASDSKDVKVGVLAENGDNYIEGLKSYNSTDDGGTWGYGISTNGGHVEVHAKNGVNYIGGVIGINADNGGYIKVESSSGAYVFATDQAVSGTEDYYGVRVSNGSQVNFQISSGGCGDIVIGAFKKAGDVTSKNYFNEAVTMAGGTAVFKDASGSGTNLFIASGAAVHLKTNDENKAVDNVFTSENGINEFHTLSGKAAVWADNGSSGSIYIYAIDFDGSNKIIASGDESVGILTGDNSTGMIYLLSYGNNQIYAGGTAIEHNGSQTITIEANDFDGSRNEDNFNYVAGGYDFDNNTLKEGDKANGITLTGEGSITLKARGNYVFGSQYGVQLTDGVKELADDKDNIQITATSSSGNSVTGANAGIMNESATGKISLIAEAEEKTVSYPYKNPNPESGGTNLVYATADASSGIYTKGGQITLVGQYGNTVYGKQTGIDIYGGSVSLTSSSGANNIFGDDFGIHVGENAAEGTQVILSGTANNIEVYGSGDEVDSADGINLAKNSSGSVSLTATSGNNTIFAKASAENIGGDGIYTAQSSTGDVTLNANAGSNYIAAQNNGIDSSGSGNITLTAASGTNAVYGSVNFDTESIEQTGPDGAGIRVAGDGTVSLQGKSNIVSGWDAGIKLKVADTEPEEGHYSVMLDAENNSVTGHDHGIDAEGGTALLHASGDSGYNMIVAEEGSGIRSVGAQITVTADQGSNYVLTPGKGIDALSGSVIDFTAGGSNFIQAGQLDVSGNATADAYAIDATGGSKLSFKAKDSNSILGAAMPLMKAQ</sequence>
<dbReference type="EMBL" id="JADINH010000013">
    <property type="protein sequence ID" value="MBO8414925.1"/>
    <property type="molecule type" value="Genomic_DNA"/>
</dbReference>
<dbReference type="SMART" id="SM00710">
    <property type="entry name" value="PbH1"/>
    <property type="match status" value="7"/>
</dbReference>
<evidence type="ECO:0000256" key="1">
    <source>
        <dbReference type="SAM" id="SignalP"/>
    </source>
</evidence>
<protein>
    <recommendedName>
        <fullName evidence="4">Autotransporter domain-containing protein</fullName>
    </recommendedName>
</protein>
<gene>
    <name evidence="2" type="ORF">IAB19_00890</name>
</gene>
<dbReference type="Proteomes" id="UP000823631">
    <property type="component" value="Unassembled WGS sequence"/>
</dbReference>
<proteinExistence type="predicted"/>
<feature type="chain" id="PRO_5038913342" description="Autotransporter domain-containing protein" evidence="1">
    <location>
        <begin position="31"/>
        <end position="1133"/>
    </location>
</feature>
<dbReference type="AlphaFoldDB" id="A0A9D9GT91"/>
<accession>A0A9D9GT91</accession>
<dbReference type="InterPro" id="IPR006626">
    <property type="entry name" value="PbH1"/>
</dbReference>
<comment type="caution">
    <text evidence="2">The sequence shown here is derived from an EMBL/GenBank/DDBJ whole genome shotgun (WGS) entry which is preliminary data.</text>
</comment>